<name>A0A4U0R0H5_9RHOB</name>
<dbReference type="Gene3D" id="6.10.250.2080">
    <property type="match status" value="1"/>
</dbReference>
<feature type="region of interest" description="Disordered" evidence="2">
    <location>
        <begin position="1"/>
        <end position="24"/>
    </location>
</feature>
<organism evidence="4 5">
    <name type="scientific">Paracoccus hibiscisoli</name>
    <dbReference type="NCBI Taxonomy" id="2023261"/>
    <lineage>
        <taxon>Bacteria</taxon>
        <taxon>Pseudomonadati</taxon>
        <taxon>Pseudomonadota</taxon>
        <taxon>Alphaproteobacteria</taxon>
        <taxon>Rhodobacterales</taxon>
        <taxon>Paracoccaceae</taxon>
        <taxon>Paracoccus</taxon>
    </lineage>
</organism>
<evidence type="ECO:0000256" key="3">
    <source>
        <dbReference type="SAM" id="Phobius"/>
    </source>
</evidence>
<evidence type="ECO:0000313" key="4">
    <source>
        <dbReference type="EMBL" id="TJZ87720.1"/>
    </source>
</evidence>
<dbReference type="PANTHER" id="PTHR30531">
    <property type="entry name" value="FLAGELLAR BIOSYNTHETIC PROTEIN FLHB"/>
    <property type="match status" value="1"/>
</dbReference>
<dbReference type="InterPro" id="IPR029025">
    <property type="entry name" value="T3SS_substrate_exporter_C"/>
</dbReference>
<reference evidence="4 5" key="1">
    <citation type="submission" date="2019-04" db="EMBL/GenBank/DDBJ databases">
        <authorList>
            <person name="Li J."/>
        </authorList>
    </citation>
    <scope>NUCLEOTIDE SEQUENCE [LARGE SCALE GENOMIC DNA]</scope>
    <source>
        <strain evidence="4 5">CCTCC AB2016182</strain>
    </source>
</reference>
<feature type="transmembrane region" description="Helical" evidence="3">
    <location>
        <begin position="77"/>
        <end position="106"/>
    </location>
</feature>
<accession>A0A4U0R0H5</accession>
<feature type="transmembrane region" description="Helical" evidence="3">
    <location>
        <begin position="180"/>
        <end position="206"/>
    </location>
</feature>
<dbReference type="PRINTS" id="PR00950">
    <property type="entry name" value="TYPE3IMSPROT"/>
</dbReference>
<keyword evidence="4" id="KW-0282">Flagellum</keyword>
<dbReference type="SUPFAM" id="SSF160544">
    <property type="entry name" value="EscU C-terminal domain-like"/>
    <property type="match status" value="1"/>
</dbReference>
<dbReference type="Gene3D" id="3.40.1690.10">
    <property type="entry name" value="secretion proteins EscU"/>
    <property type="match status" value="1"/>
</dbReference>
<keyword evidence="3" id="KW-1133">Transmembrane helix</keyword>
<evidence type="ECO:0000256" key="2">
    <source>
        <dbReference type="SAM" id="MobiDB-lite"/>
    </source>
</evidence>
<keyword evidence="5" id="KW-1185">Reference proteome</keyword>
<dbReference type="RefSeq" id="WP_136854848.1">
    <property type="nucleotide sequence ID" value="NZ_CALEYR010000072.1"/>
</dbReference>
<gene>
    <name evidence="4" type="ORF">FA740_00645</name>
</gene>
<proteinExistence type="inferred from homology"/>
<dbReference type="Proteomes" id="UP000306223">
    <property type="component" value="Unassembled WGS sequence"/>
</dbReference>
<feature type="transmembrane region" description="Helical" evidence="3">
    <location>
        <begin position="138"/>
        <end position="160"/>
    </location>
</feature>
<dbReference type="Pfam" id="PF01312">
    <property type="entry name" value="Bac_export_2"/>
    <property type="match status" value="1"/>
</dbReference>
<evidence type="ECO:0000313" key="5">
    <source>
        <dbReference type="Proteomes" id="UP000306223"/>
    </source>
</evidence>
<dbReference type="OrthoDB" id="9807950at2"/>
<dbReference type="PANTHER" id="PTHR30531:SF12">
    <property type="entry name" value="FLAGELLAR BIOSYNTHETIC PROTEIN FLHB"/>
    <property type="match status" value="1"/>
</dbReference>
<comment type="caution">
    <text evidence="4">The sequence shown here is derived from an EMBL/GenBank/DDBJ whole genome shotgun (WGS) entry which is preliminary data.</text>
</comment>
<evidence type="ECO:0000256" key="1">
    <source>
        <dbReference type="ARBA" id="ARBA00010690"/>
    </source>
</evidence>
<comment type="similarity">
    <text evidence="1">Belongs to the type III secretion exporter family.</text>
</comment>
<dbReference type="EMBL" id="SUNH01000002">
    <property type="protein sequence ID" value="TJZ87720.1"/>
    <property type="molecule type" value="Genomic_DNA"/>
</dbReference>
<protein>
    <submittedName>
        <fullName evidence="4">Flagellar biosynthesis protein FlhB</fullName>
    </submittedName>
</protein>
<dbReference type="GO" id="GO:0005886">
    <property type="term" value="C:plasma membrane"/>
    <property type="evidence" value="ECO:0007669"/>
    <property type="project" value="TreeGrafter"/>
</dbReference>
<dbReference type="AlphaFoldDB" id="A0A4U0R0H5"/>
<sequence length="353" mass="38596">MSEDSTDKQFEATDQKLQRAREKGDIPRSTELNVTMMYLAAFLAFVVLSGYAARHWMAMATRALGSEGWSPEGIAPVARAMGAFAGFMTVGLAAILVVAILVGLIATRSLIFSPQKLAFDFKRINPVKNAGQKFGSDGLVTFAFSVGKATLVCLGGWFLYVSLLDRIAASAMADGQWITALVVILGQVLMLGLAVSVLFTVPDMLWKWFSHRRKNRMSRKEMQDEFKDSEGDPHLKAARRQRAVDIAMKQMLTDVPKADVIIVNPTHYAVALQWSRGSGRAPVCVAKGTDEVAARIRAKATEAGVPIWSDPPCARAIHAQVKIGEEIDRTHFAAVAAAIRFAEKMRQKAKAGW</sequence>
<keyword evidence="3" id="KW-0812">Transmembrane</keyword>
<keyword evidence="4" id="KW-0969">Cilium</keyword>
<keyword evidence="4" id="KW-0966">Cell projection</keyword>
<feature type="transmembrane region" description="Helical" evidence="3">
    <location>
        <begin position="36"/>
        <end position="57"/>
    </location>
</feature>
<keyword evidence="3" id="KW-0472">Membrane</keyword>
<dbReference type="GO" id="GO:0009306">
    <property type="term" value="P:protein secretion"/>
    <property type="evidence" value="ECO:0007669"/>
    <property type="project" value="InterPro"/>
</dbReference>
<dbReference type="InterPro" id="IPR006135">
    <property type="entry name" value="T3SS_substrate_exporter"/>
</dbReference>